<dbReference type="OrthoDB" id="10006218at2759"/>
<dbReference type="PANTHER" id="PTHR32026:SF10">
    <property type="entry name" value="METHYLTRANSFERASE-LIKE PROTEIN 24-RELATED"/>
    <property type="match status" value="1"/>
</dbReference>
<gene>
    <name evidence="3" type="ORF">K457DRAFT_132866</name>
</gene>
<dbReference type="Gene3D" id="3.40.50.150">
    <property type="entry name" value="Vaccinia Virus protein VP39"/>
    <property type="match status" value="1"/>
</dbReference>
<dbReference type="Proteomes" id="UP000078512">
    <property type="component" value="Unassembled WGS sequence"/>
</dbReference>
<accession>A0A197KEQ9</accession>
<name>A0A197KEQ9_9FUNG</name>
<proteinExistence type="predicted"/>
<sequence length="329" mass="38446">MSTTTVRDLGRGLLRPRFLIAAFIVTALVTMGMHRQRNLNDKVDVLRQVFEMNGMANGQFGDATEVATKIKNAERLYQKQVQKRNNYIRENNANVGAWFPRAKEMMPFWWYFQPSFNCPYEVERVGRFNDGGKWMCGMTVLESMTKEDKCVIYSLGVFDDSSWEKEMIDRTNCQVYAFDASVKGISGDAAGNPNMHFFKYFIGDKDRVDNDGNIWRTLKTVMKENGHEWIDVLKIDIEGSEFAVLNAMMDQFDILPFSQLQLEVHVFEDTENREHFMNFVKFWERLESHYLRPFWSELNIVYSRIDKGLGLSEYSFINIAGKHKFLQNL</sequence>
<evidence type="ECO:0000313" key="3">
    <source>
        <dbReference type="EMBL" id="OAQ35648.1"/>
    </source>
</evidence>
<keyword evidence="4" id="KW-1185">Reference proteome</keyword>
<protein>
    <recommendedName>
        <fullName evidence="2">Methyltransferase domain-containing protein</fullName>
    </recommendedName>
</protein>
<dbReference type="InterPro" id="IPR029063">
    <property type="entry name" value="SAM-dependent_MTases_sf"/>
</dbReference>
<dbReference type="PANTHER" id="PTHR32026">
    <property type="entry name" value="METHYLTRANSFERASE-LIKE PROTEIN 24"/>
    <property type="match status" value="1"/>
</dbReference>
<dbReference type="STRING" id="1314771.A0A197KEQ9"/>
<dbReference type="SUPFAM" id="SSF53335">
    <property type="entry name" value="S-adenosyl-L-methionine-dependent methyltransferases"/>
    <property type="match status" value="1"/>
</dbReference>
<keyword evidence="1" id="KW-0812">Transmembrane</keyword>
<dbReference type="AlphaFoldDB" id="A0A197KEQ9"/>
<keyword evidence="1" id="KW-1133">Transmembrane helix</keyword>
<feature type="transmembrane region" description="Helical" evidence="1">
    <location>
        <begin position="12"/>
        <end position="33"/>
    </location>
</feature>
<dbReference type="Pfam" id="PF13383">
    <property type="entry name" value="Methyltransf_22"/>
    <property type="match status" value="1"/>
</dbReference>
<dbReference type="InterPro" id="IPR025714">
    <property type="entry name" value="Methyltranfer_dom"/>
</dbReference>
<evidence type="ECO:0000256" key="1">
    <source>
        <dbReference type="SAM" id="Phobius"/>
    </source>
</evidence>
<evidence type="ECO:0000259" key="2">
    <source>
        <dbReference type="Pfam" id="PF13383"/>
    </source>
</evidence>
<reference evidence="3 4" key="1">
    <citation type="submission" date="2016-05" db="EMBL/GenBank/DDBJ databases">
        <title>Genome sequencing reveals origins of a unique bacterial endosymbiosis in the earliest lineages of terrestrial Fungi.</title>
        <authorList>
            <consortium name="DOE Joint Genome Institute"/>
            <person name="Uehling J."/>
            <person name="Gryganskyi A."/>
            <person name="Hameed K."/>
            <person name="Tschaplinski T."/>
            <person name="Misztal P."/>
            <person name="Wu S."/>
            <person name="Desiro A."/>
            <person name="Vande Pol N."/>
            <person name="Du Z.-Y."/>
            <person name="Zienkiewicz A."/>
            <person name="Zienkiewicz K."/>
            <person name="Morin E."/>
            <person name="Tisserant E."/>
            <person name="Splivallo R."/>
            <person name="Hainaut M."/>
            <person name="Henrissat B."/>
            <person name="Ohm R."/>
            <person name="Kuo A."/>
            <person name="Yan J."/>
            <person name="Lipzen A."/>
            <person name="Nolan M."/>
            <person name="Labutti K."/>
            <person name="Barry K."/>
            <person name="Goldstein A."/>
            <person name="Labbe J."/>
            <person name="Schadt C."/>
            <person name="Tuskan G."/>
            <person name="Grigoriev I."/>
            <person name="Martin F."/>
            <person name="Vilgalys R."/>
            <person name="Bonito G."/>
        </authorList>
    </citation>
    <scope>NUCLEOTIDE SEQUENCE [LARGE SCALE GENOMIC DNA]</scope>
    <source>
        <strain evidence="3 4">AG-77</strain>
    </source>
</reference>
<keyword evidence="1" id="KW-0472">Membrane</keyword>
<dbReference type="InterPro" id="IPR026913">
    <property type="entry name" value="METTL24"/>
</dbReference>
<dbReference type="EMBL" id="KV442014">
    <property type="protein sequence ID" value="OAQ35648.1"/>
    <property type="molecule type" value="Genomic_DNA"/>
</dbReference>
<organism evidence="3 4">
    <name type="scientific">Linnemannia elongata AG-77</name>
    <dbReference type="NCBI Taxonomy" id="1314771"/>
    <lineage>
        <taxon>Eukaryota</taxon>
        <taxon>Fungi</taxon>
        <taxon>Fungi incertae sedis</taxon>
        <taxon>Mucoromycota</taxon>
        <taxon>Mortierellomycotina</taxon>
        <taxon>Mortierellomycetes</taxon>
        <taxon>Mortierellales</taxon>
        <taxon>Mortierellaceae</taxon>
        <taxon>Linnemannia</taxon>
    </lineage>
</organism>
<feature type="domain" description="Methyltransferase" evidence="2">
    <location>
        <begin position="70"/>
        <end position="303"/>
    </location>
</feature>
<evidence type="ECO:0000313" key="4">
    <source>
        <dbReference type="Proteomes" id="UP000078512"/>
    </source>
</evidence>